<accession>A0ABQ0JST6</accession>
<evidence type="ECO:0000313" key="4">
    <source>
        <dbReference type="Proteomes" id="UP000032309"/>
    </source>
</evidence>
<dbReference type="GO" id="GO:0008233">
    <property type="term" value="F:peptidase activity"/>
    <property type="evidence" value="ECO:0007669"/>
    <property type="project" value="UniProtKB-KW"/>
</dbReference>
<dbReference type="InterPro" id="IPR008756">
    <property type="entry name" value="Peptidase_M56"/>
</dbReference>
<reference evidence="4" key="1">
    <citation type="journal article" date="2015" name="Genome Announc.">
        <title>Draft Genome Sequence of an Anaerobic Ammonium-Oxidizing Bacterium, "Candidatus Brocadia sinica".</title>
        <authorList>
            <person name="Oshiki M."/>
            <person name="Shinyako-Hata K."/>
            <person name="Satoh H."/>
            <person name="Okabe S."/>
        </authorList>
    </citation>
    <scope>NUCLEOTIDE SEQUENCE [LARGE SCALE GENOMIC DNA]</scope>
    <source>
        <strain evidence="4">JPN1</strain>
    </source>
</reference>
<organism evidence="3 4">
    <name type="scientific">Candidatus Brocadia sinica JPN1</name>
    <dbReference type="NCBI Taxonomy" id="1197129"/>
    <lineage>
        <taxon>Bacteria</taxon>
        <taxon>Pseudomonadati</taxon>
        <taxon>Planctomycetota</taxon>
        <taxon>Candidatus Brocadiia</taxon>
        <taxon>Candidatus Brocadiales</taxon>
        <taxon>Candidatus Brocadiaceae</taxon>
        <taxon>Candidatus Brocadia</taxon>
    </lineage>
</organism>
<feature type="transmembrane region" description="Helical" evidence="1">
    <location>
        <begin position="181"/>
        <end position="200"/>
    </location>
</feature>
<protein>
    <submittedName>
        <fullName evidence="3">Zn-dependent protease</fullName>
    </submittedName>
</protein>
<dbReference type="Gene3D" id="3.30.2010.10">
    <property type="entry name" value="Metalloproteases ('zincins'), catalytic domain"/>
    <property type="match status" value="1"/>
</dbReference>
<dbReference type="CDD" id="cd07326">
    <property type="entry name" value="M56_BlaR1_MecR1_like"/>
    <property type="match status" value="1"/>
</dbReference>
<dbReference type="PANTHER" id="PTHR34978:SF3">
    <property type="entry name" value="SLR0241 PROTEIN"/>
    <property type="match status" value="1"/>
</dbReference>
<feature type="domain" description="Peptidase M56" evidence="2">
    <location>
        <begin position="75"/>
        <end position="265"/>
    </location>
</feature>
<keyword evidence="3" id="KW-0378">Hydrolase</keyword>
<dbReference type="Pfam" id="PF05569">
    <property type="entry name" value="Peptidase_M56"/>
    <property type="match status" value="1"/>
</dbReference>
<feature type="transmembrane region" description="Helical" evidence="1">
    <location>
        <begin position="73"/>
        <end position="98"/>
    </location>
</feature>
<keyword evidence="4" id="KW-1185">Reference proteome</keyword>
<keyword evidence="1" id="KW-0472">Membrane</keyword>
<feature type="transmembrane region" description="Helical" evidence="1">
    <location>
        <begin position="282"/>
        <end position="301"/>
    </location>
</feature>
<keyword evidence="1" id="KW-1133">Transmembrane helix</keyword>
<evidence type="ECO:0000256" key="1">
    <source>
        <dbReference type="SAM" id="Phobius"/>
    </source>
</evidence>
<comment type="caution">
    <text evidence="3">The sequence shown here is derived from an EMBL/GenBank/DDBJ whole genome shotgun (WGS) entry which is preliminary data.</text>
</comment>
<dbReference type="InterPro" id="IPR052173">
    <property type="entry name" value="Beta-lactam_resp_regulator"/>
</dbReference>
<gene>
    <name evidence="3" type="ORF">BROSI_A0289</name>
</gene>
<dbReference type="Proteomes" id="UP000032309">
    <property type="component" value="Unassembled WGS sequence"/>
</dbReference>
<evidence type="ECO:0000259" key="2">
    <source>
        <dbReference type="Pfam" id="PF05569"/>
    </source>
</evidence>
<proteinExistence type="predicted"/>
<keyword evidence="3" id="KW-0645">Protease</keyword>
<dbReference type="GO" id="GO:0006508">
    <property type="term" value="P:proteolysis"/>
    <property type="evidence" value="ECO:0007669"/>
    <property type="project" value="UniProtKB-KW"/>
</dbReference>
<name>A0ABQ0JST6_9BACT</name>
<dbReference type="EMBL" id="BAFN01000001">
    <property type="protein sequence ID" value="GAN31785.1"/>
    <property type="molecule type" value="Genomic_DNA"/>
</dbReference>
<evidence type="ECO:0000313" key="3">
    <source>
        <dbReference type="EMBL" id="GAN31785.1"/>
    </source>
</evidence>
<feature type="transmembrane region" description="Helical" evidence="1">
    <location>
        <begin position="12"/>
        <end position="38"/>
    </location>
</feature>
<keyword evidence="1" id="KW-0812">Transmembrane</keyword>
<sequence length="324" mass="36525">MKHVIKGQQGKAQLYFLLIVFINLVIFSVIVTGVAIGIKGYISDTKFAYKAVTCCGSVCSKCFFTLRTLAAALPWICIAILFTGICMAIHKVFLMLLWNYHFIRSIAPLSIENRSELKKFLFPAHLYNQLVLFDNGELWYAFTSGLWKPKIYLSTGICSYLTAKELRTVILHEIHHIRNKAPLKLFVLQIFCVLNFFLPINRCLLNLYSSICEKAADDAAANISGEPLELASALLKLSRSHTLNTLYSIVSFSSRGQRIIEERIMRLLEPRVTPPYLGKTSSYLSCLLSLFIVVTICLSLFSKFFTSSDSIGCKTRVCHMVQCG</sequence>
<dbReference type="PANTHER" id="PTHR34978">
    <property type="entry name" value="POSSIBLE SENSOR-TRANSDUCER PROTEIN BLAR"/>
    <property type="match status" value="1"/>
</dbReference>